<sequence length="178" mass="20095">MAASAGERDEVAKKYDFYELLGVEDVADETVIRKAYRRAALKYHPDKNKSKHAVEIFHALSIASEVLLSDNLRQEYDAKRNAKIRDKKRQEAFDAKRRQGKEDLERRENEATKRQKASNGAGFGAGGGFNGPTPRRGEGWDSQKEAMLQAKIARLQEQSAMLKAQRDAKLRNMATKAN</sequence>
<reference evidence="2" key="1">
    <citation type="journal article" date="2024" name="Front. Bioeng. Biotechnol.">
        <title>Genome-scale model development and genomic sequencing of the oleaginous clade Lipomyces.</title>
        <authorList>
            <person name="Czajka J.J."/>
            <person name="Han Y."/>
            <person name="Kim J."/>
            <person name="Mondo S.J."/>
            <person name="Hofstad B.A."/>
            <person name="Robles A."/>
            <person name="Haridas S."/>
            <person name="Riley R."/>
            <person name="LaButti K."/>
            <person name="Pangilinan J."/>
            <person name="Andreopoulos W."/>
            <person name="Lipzen A."/>
            <person name="Yan J."/>
            <person name="Wang M."/>
            <person name="Ng V."/>
            <person name="Grigoriev I.V."/>
            <person name="Spatafora J.W."/>
            <person name="Magnuson J.K."/>
            <person name="Baker S.E."/>
            <person name="Pomraning K.R."/>
        </authorList>
    </citation>
    <scope>NUCLEOTIDE SEQUENCE [LARGE SCALE GENOMIC DNA]</scope>
    <source>
        <strain evidence="2">CBS 10300</strain>
    </source>
</reference>
<dbReference type="Proteomes" id="UP001489719">
    <property type="component" value="Unassembled WGS sequence"/>
</dbReference>
<proteinExistence type="predicted"/>
<dbReference type="EMBL" id="MU970105">
    <property type="protein sequence ID" value="KAK9321181.1"/>
    <property type="molecule type" value="Genomic_DNA"/>
</dbReference>
<accession>A0ACC3TJP5</accession>
<protein>
    <submittedName>
        <fullName evidence="1">DnaJ domain-containing protein</fullName>
    </submittedName>
</protein>
<keyword evidence="2" id="KW-1185">Reference proteome</keyword>
<comment type="caution">
    <text evidence="1">The sequence shown here is derived from an EMBL/GenBank/DDBJ whole genome shotgun (WGS) entry which is preliminary data.</text>
</comment>
<organism evidence="1 2">
    <name type="scientific">Lipomyces orientalis</name>
    <dbReference type="NCBI Taxonomy" id="1233043"/>
    <lineage>
        <taxon>Eukaryota</taxon>
        <taxon>Fungi</taxon>
        <taxon>Dikarya</taxon>
        <taxon>Ascomycota</taxon>
        <taxon>Saccharomycotina</taxon>
        <taxon>Lipomycetes</taxon>
        <taxon>Lipomycetales</taxon>
        <taxon>Lipomycetaceae</taxon>
        <taxon>Lipomyces</taxon>
    </lineage>
</organism>
<evidence type="ECO:0000313" key="2">
    <source>
        <dbReference type="Proteomes" id="UP001489719"/>
    </source>
</evidence>
<name>A0ACC3TJP5_9ASCO</name>
<evidence type="ECO:0000313" key="1">
    <source>
        <dbReference type="EMBL" id="KAK9321181.1"/>
    </source>
</evidence>
<gene>
    <name evidence="1" type="ORF">V1517DRAFT_278515</name>
</gene>